<dbReference type="AlphaFoldDB" id="A0A251V9B1"/>
<evidence type="ECO:0000313" key="4">
    <source>
        <dbReference type="Proteomes" id="UP000215914"/>
    </source>
</evidence>
<dbReference type="Proteomes" id="UP000215914">
    <property type="component" value="Chromosome 3"/>
</dbReference>
<accession>A0A251V9B1</accession>
<dbReference type="GO" id="GO:0016787">
    <property type="term" value="F:hydrolase activity"/>
    <property type="evidence" value="ECO:0007669"/>
    <property type="project" value="UniProtKB-KW"/>
</dbReference>
<evidence type="ECO:0000313" key="3">
    <source>
        <dbReference type="EMBL" id="OTG32190.1"/>
    </source>
</evidence>
<name>A0A251V9B1_HELAN</name>
<reference evidence="2" key="3">
    <citation type="submission" date="2020-06" db="EMBL/GenBank/DDBJ databases">
        <title>Helianthus annuus Genome sequencing and assembly Release 2.</title>
        <authorList>
            <person name="Gouzy J."/>
            <person name="Langlade N."/>
            <person name="Munos S."/>
        </authorList>
    </citation>
    <scope>NUCLEOTIDE SEQUENCE</scope>
    <source>
        <tissue evidence="2">Leaves</tissue>
    </source>
</reference>
<proteinExistence type="inferred from homology"/>
<dbReference type="InterPro" id="IPR004142">
    <property type="entry name" value="NDRG"/>
</dbReference>
<dbReference type="InterPro" id="IPR029058">
    <property type="entry name" value="AB_hydrolase_fold"/>
</dbReference>
<dbReference type="InParanoid" id="A0A251V9B1"/>
<comment type="similarity">
    <text evidence="1">Belongs to the NDRG family.</text>
</comment>
<dbReference type="Gene3D" id="3.40.50.1820">
    <property type="entry name" value="alpha/beta hydrolase"/>
    <property type="match status" value="1"/>
</dbReference>
<dbReference type="Gramene" id="mRNA:HanXRQr2_Chr03g0126801">
    <property type="protein sequence ID" value="mRNA:HanXRQr2_Chr03g0126801"/>
    <property type="gene ID" value="HanXRQr2_Chr03g0126801"/>
</dbReference>
<sequence length="170" mass="18986">MLCFQGLFFCPEAASLLFHNFCIYHISPPGHELGASAIYPDEPVLFVEDLCDQILKVLNYVRLGAVMCMEAMAGAYILTLFACRYYNEPTRCRPSSCCVVRTTNAADSTLARSSHLQEAENVIRTMPVNVKADSIIWKTLLSACRIYKNADMAKRIAEEVIRVDPHDSAS</sequence>
<evidence type="ECO:0000313" key="2">
    <source>
        <dbReference type="EMBL" id="KAF5815770.1"/>
    </source>
</evidence>
<keyword evidence="3" id="KW-0378">Hydrolase</keyword>
<protein>
    <submittedName>
        <fullName evidence="2 3">Alpha/Beta hydrolase</fullName>
    </submittedName>
</protein>
<dbReference type="EMBL" id="CM007892">
    <property type="protein sequence ID" value="OTG32190.1"/>
    <property type="molecule type" value="Genomic_DNA"/>
</dbReference>
<reference evidence="2 4" key="1">
    <citation type="journal article" date="2017" name="Nature">
        <title>The sunflower genome provides insights into oil metabolism, flowering and Asterid evolution.</title>
        <authorList>
            <person name="Badouin H."/>
            <person name="Gouzy J."/>
            <person name="Grassa C.J."/>
            <person name="Murat F."/>
            <person name="Staton S.E."/>
            <person name="Cottret L."/>
            <person name="Lelandais-Briere C."/>
            <person name="Owens G.L."/>
            <person name="Carrere S."/>
            <person name="Mayjonade B."/>
            <person name="Legrand L."/>
            <person name="Gill N."/>
            <person name="Kane N.C."/>
            <person name="Bowers J.E."/>
            <person name="Hubner S."/>
            <person name="Bellec A."/>
            <person name="Berard A."/>
            <person name="Berges H."/>
            <person name="Blanchet N."/>
            <person name="Boniface M.C."/>
            <person name="Brunel D."/>
            <person name="Catrice O."/>
            <person name="Chaidir N."/>
            <person name="Claudel C."/>
            <person name="Donnadieu C."/>
            <person name="Faraut T."/>
            <person name="Fievet G."/>
            <person name="Helmstetter N."/>
            <person name="King M."/>
            <person name="Knapp S.J."/>
            <person name="Lai Z."/>
            <person name="Le Paslier M.C."/>
            <person name="Lippi Y."/>
            <person name="Lorenzon L."/>
            <person name="Mandel J.R."/>
            <person name="Marage G."/>
            <person name="Marchand G."/>
            <person name="Marquand E."/>
            <person name="Bret-Mestries E."/>
            <person name="Morien E."/>
            <person name="Nambeesan S."/>
            <person name="Nguyen T."/>
            <person name="Pegot-Espagnet P."/>
            <person name="Pouilly N."/>
            <person name="Raftis F."/>
            <person name="Sallet E."/>
            <person name="Schiex T."/>
            <person name="Thomas J."/>
            <person name="Vandecasteele C."/>
            <person name="Vares D."/>
            <person name="Vear F."/>
            <person name="Vautrin S."/>
            <person name="Crespi M."/>
            <person name="Mangin B."/>
            <person name="Burke J.M."/>
            <person name="Salse J."/>
            <person name="Munos S."/>
            <person name="Vincourt P."/>
            <person name="Rieseberg L.H."/>
            <person name="Langlade N.B."/>
        </authorList>
    </citation>
    <scope>NUCLEOTIDE SEQUENCE [LARGE SCALE GENOMIC DNA]</scope>
    <source>
        <strain evidence="4">cv. SF193</strain>
        <tissue evidence="2">Leaves</tissue>
    </source>
</reference>
<keyword evidence="4" id="KW-1185">Reference proteome</keyword>
<dbReference type="PANTHER" id="PTHR11034">
    <property type="entry name" value="N-MYC DOWNSTREAM REGULATED"/>
    <property type="match status" value="1"/>
</dbReference>
<reference evidence="3" key="2">
    <citation type="submission" date="2017-02" db="EMBL/GenBank/DDBJ databases">
        <title>Sunflower complete genome.</title>
        <authorList>
            <person name="Langlade N."/>
            <person name="Munos S."/>
        </authorList>
    </citation>
    <scope>NUCLEOTIDE SEQUENCE [LARGE SCALE GENOMIC DNA]</scope>
    <source>
        <tissue evidence="3">Leaves</tissue>
    </source>
</reference>
<dbReference type="Pfam" id="PF03096">
    <property type="entry name" value="Ndr"/>
    <property type="match status" value="1"/>
</dbReference>
<gene>
    <name evidence="3" type="ORF">HannXRQ_Chr03g0083911</name>
    <name evidence="2" type="ORF">HanXRQr2_Chr03g0126801</name>
</gene>
<evidence type="ECO:0000256" key="1">
    <source>
        <dbReference type="ARBA" id="ARBA00005598"/>
    </source>
</evidence>
<dbReference type="EMBL" id="MNCJ02000318">
    <property type="protein sequence ID" value="KAF5815770.1"/>
    <property type="molecule type" value="Genomic_DNA"/>
</dbReference>
<organism evidence="3 4">
    <name type="scientific">Helianthus annuus</name>
    <name type="common">Common sunflower</name>
    <dbReference type="NCBI Taxonomy" id="4232"/>
    <lineage>
        <taxon>Eukaryota</taxon>
        <taxon>Viridiplantae</taxon>
        <taxon>Streptophyta</taxon>
        <taxon>Embryophyta</taxon>
        <taxon>Tracheophyta</taxon>
        <taxon>Spermatophyta</taxon>
        <taxon>Magnoliopsida</taxon>
        <taxon>eudicotyledons</taxon>
        <taxon>Gunneridae</taxon>
        <taxon>Pentapetalae</taxon>
        <taxon>asterids</taxon>
        <taxon>campanulids</taxon>
        <taxon>Asterales</taxon>
        <taxon>Asteraceae</taxon>
        <taxon>Asteroideae</taxon>
        <taxon>Heliantheae alliance</taxon>
        <taxon>Heliantheae</taxon>
        <taxon>Helianthus</taxon>
    </lineage>
</organism>